<dbReference type="GO" id="GO:0006508">
    <property type="term" value="P:proteolysis"/>
    <property type="evidence" value="ECO:0007669"/>
    <property type="project" value="UniProtKB-KW"/>
</dbReference>
<feature type="transmembrane region" description="Helical" evidence="2">
    <location>
        <begin position="259"/>
        <end position="281"/>
    </location>
</feature>
<feature type="transmembrane region" description="Helical" evidence="2">
    <location>
        <begin position="186"/>
        <end position="208"/>
    </location>
</feature>
<keyword evidence="3" id="KW-0482">Metalloprotease</keyword>
<feature type="transmembrane region" description="Helical" evidence="2">
    <location>
        <begin position="147"/>
        <end position="174"/>
    </location>
</feature>
<feature type="transmembrane region" description="Helical" evidence="2">
    <location>
        <begin position="52"/>
        <end position="74"/>
    </location>
</feature>
<accession>A0A2W5AWS4</accession>
<feature type="region of interest" description="Disordered" evidence="1">
    <location>
        <begin position="1"/>
        <end position="23"/>
    </location>
</feature>
<reference evidence="3 4" key="1">
    <citation type="submission" date="2017-11" db="EMBL/GenBank/DDBJ databases">
        <title>Infants hospitalized years apart are colonized by the same room-sourced microbial strains.</title>
        <authorList>
            <person name="Brooks B."/>
            <person name="Olm M.R."/>
            <person name="Firek B.A."/>
            <person name="Baker R."/>
            <person name="Thomas B.C."/>
            <person name="Morowitz M.J."/>
            <person name="Banfield J.F."/>
        </authorList>
    </citation>
    <scope>NUCLEOTIDE SEQUENCE [LARGE SCALE GENOMIC DNA]</scope>
    <source>
        <strain evidence="3">S2_012_000_R3_87</strain>
    </source>
</reference>
<sequence>MMLPEQQSQGRNSLAESTPHRSSLPRLIPEVSSALGVSPEGVSGPRIQRGGVYICFILLAVLCTVLAILALLLATPSAPGLPLLVALGISIVLVAVIWWGLSRLRCYQGTPRRLVAMALWWGASVSSVLAVFTAADAASEIPEKLGLPIFSTAFGGAWPEEITKALGIWMLLWIARDWWNQPHHGLLAGVFVGLGMEVYENSLYALFLGVLHPASDVTGAASAYGMRLLFGIGLHAVFSGLVGYGIGRALWGPRERSRAWRCGQVFGWGFAGFALHFLWNISWPDPVAPFVLAAVWVTGVAALATCFYREEKGLRQVEGTSDDP</sequence>
<keyword evidence="2" id="KW-0472">Membrane</keyword>
<evidence type="ECO:0000256" key="1">
    <source>
        <dbReference type="SAM" id="MobiDB-lite"/>
    </source>
</evidence>
<evidence type="ECO:0000313" key="3">
    <source>
        <dbReference type="EMBL" id="PZO97527.1"/>
    </source>
</evidence>
<dbReference type="GO" id="GO:0008237">
    <property type="term" value="F:metallopeptidase activity"/>
    <property type="evidence" value="ECO:0007669"/>
    <property type="project" value="UniProtKB-KW"/>
</dbReference>
<dbReference type="EMBL" id="QFNY01000399">
    <property type="protein sequence ID" value="PZO97527.1"/>
    <property type="molecule type" value="Genomic_DNA"/>
</dbReference>
<dbReference type="InterPro" id="IPR026898">
    <property type="entry name" value="PrsW"/>
</dbReference>
<evidence type="ECO:0000313" key="4">
    <source>
        <dbReference type="Proteomes" id="UP000249451"/>
    </source>
</evidence>
<keyword evidence="3" id="KW-0378">Hydrolase</keyword>
<feature type="compositionally biased region" description="Polar residues" evidence="1">
    <location>
        <begin position="1"/>
        <end position="16"/>
    </location>
</feature>
<feature type="transmembrane region" description="Helical" evidence="2">
    <location>
        <begin position="114"/>
        <end position="135"/>
    </location>
</feature>
<name>A0A2W5AWS4_9CORY</name>
<organism evidence="3 4">
    <name type="scientific">Corynebacterium urealyticum</name>
    <dbReference type="NCBI Taxonomy" id="43771"/>
    <lineage>
        <taxon>Bacteria</taxon>
        <taxon>Bacillati</taxon>
        <taxon>Actinomycetota</taxon>
        <taxon>Actinomycetes</taxon>
        <taxon>Mycobacteriales</taxon>
        <taxon>Corynebacteriaceae</taxon>
        <taxon>Corynebacterium</taxon>
    </lineage>
</organism>
<feature type="transmembrane region" description="Helical" evidence="2">
    <location>
        <begin position="228"/>
        <end position="247"/>
    </location>
</feature>
<feature type="transmembrane region" description="Helical" evidence="2">
    <location>
        <begin position="287"/>
        <end position="308"/>
    </location>
</feature>
<proteinExistence type="predicted"/>
<gene>
    <name evidence="3" type="ORF">DI609_12960</name>
</gene>
<dbReference type="PANTHER" id="PTHR36844:SF1">
    <property type="entry name" value="PROTEASE PRSW"/>
    <property type="match status" value="1"/>
</dbReference>
<dbReference type="Proteomes" id="UP000249451">
    <property type="component" value="Unassembled WGS sequence"/>
</dbReference>
<comment type="caution">
    <text evidence="3">The sequence shown here is derived from an EMBL/GenBank/DDBJ whole genome shotgun (WGS) entry which is preliminary data.</text>
</comment>
<protein>
    <submittedName>
        <fullName evidence="3">PrsW family intramembrane metalloprotease</fullName>
    </submittedName>
</protein>
<dbReference type="AlphaFoldDB" id="A0A2W5AWS4"/>
<keyword evidence="2" id="KW-1133">Transmembrane helix</keyword>
<dbReference type="Pfam" id="PF13367">
    <property type="entry name" value="PrsW-protease"/>
    <property type="match status" value="1"/>
</dbReference>
<feature type="transmembrane region" description="Helical" evidence="2">
    <location>
        <begin position="80"/>
        <end position="102"/>
    </location>
</feature>
<evidence type="ECO:0000256" key="2">
    <source>
        <dbReference type="SAM" id="Phobius"/>
    </source>
</evidence>
<keyword evidence="2" id="KW-0812">Transmembrane</keyword>
<dbReference type="PANTHER" id="PTHR36844">
    <property type="entry name" value="PROTEASE PRSW"/>
    <property type="match status" value="1"/>
</dbReference>
<keyword evidence="3" id="KW-0645">Protease</keyword>